<dbReference type="EMBL" id="CP006577">
    <property type="protein sequence ID" value="AIG97395.1"/>
    <property type="molecule type" value="Genomic_DNA"/>
</dbReference>
<reference evidence="1 2" key="1">
    <citation type="submission" date="2013-07" db="EMBL/GenBank/DDBJ databases">
        <title>Genome of Archaeoglobus fulgidus.</title>
        <authorList>
            <person name="Fiebig A."/>
            <person name="Birkeland N.-K."/>
        </authorList>
    </citation>
    <scope>NUCLEOTIDE SEQUENCE [LARGE SCALE GENOMIC DNA]</scope>
    <source>
        <strain evidence="1 2">DSM 8774</strain>
    </source>
</reference>
<dbReference type="HOGENOM" id="CLU_661570_0_0_2"/>
<organism evidence="1 2">
    <name type="scientific">Archaeoglobus fulgidus DSM 8774</name>
    <dbReference type="NCBI Taxonomy" id="1344584"/>
    <lineage>
        <taxon>Archaea</taxon>
        <taxon>Methanobacteriati</taxon>
        <taxon>Methanobacteriota</taxon>
        <taxon>Archaeoglobi</taxon>
        <taxon>Archaeoglobales</taxon>
        <taxon>Archaeoglobaceae</taxon>
        <taxon>Archaeoglobus</taxon>
    </lineage>
</organism>
<name>A0A075WAI1_ARCFL</name>
<gene>
    <name evidence="1" type="ORF">AFULGI_00005940</name>
</gene>
<proteinExistence type="predicted"/>
<dbReference type="AlphaFoldDB" id="A0A075WAI1"/>
<evidence type="ECO:0000313" key="2">
    <source>
        <dbReference type="Proteomes" id="UP000028501"/>
    </source>
</evidence>
<sequence>MSQAFKAVKFEYDQKSEWRFYFSYIKDLAKSCKRIEEFWRELRRKCNGVPFKDLQEDWDYSSVLLGGVSADGTYKERSLAKVYSELFGFKPENVRDLIERVREDLPPSTKVLVEETKFISFVRDISSKVDTILEQAKEKGLISDWEAEIEVEYNYYEILSDYKKLTEILSDFIRRLKDILPNYNQRSLFIWTLDKLTYRYMTAAYPKLKAREALDMLKDIFGLDVIFSPEMEGDPEEVRKKKEQYEIYSFLEGSLGRNLIELYKTIWEAFNDDVRNTLKIIFPEVSNLKEEFYEMAAQALRNINWKFPDIYVVGKDLKYSGERGDTIQAEYQISGIMLTSCKYAGFSTSGNYSSFERECNIPLLQFLDELAPGIFLLNGLLFELDIKRNTLEVRTPSTRAVAAWKYGWFDSHGWK</sequence>
<dbReference type="Proteomes" id="UP000028501">
    <property type="component" value="Chromosome"/>
</dbReference>
<evidence type="ECO:0000313" key="1">
    <source>
        <dbReference type="EMBL" id="AIG97395.1"/>
    </source>
</evidence>
<protein>
    <submittedName>
        <fullName evidence="1">Uncharacterized protein</fullName>
    </submittedName>
</protein>
<accession>A0A075WAI1</accession>
<dbReference type="KEGG" id="afg:AFULGI_00005940"/>